<keyword evidence="7" id="KW-0614">Plasmid</keyword>
<evidence type="ECO:0000256" key="2">
    <source>
        <dbReference type="ARBA" id="ARBA00005695"/>
    </source>
</evidence>
<dbReference type="Gene3D" id="3.90.76.10">
    <property type="entry name" value="Dipeptide-binding Protein, Domain 1"/>
    <property type="match status" value="1"/>
</dbReference>
<dbReference type="InterPro" id="IPR030678">
    <property type="entry name" value="Peptide/Ni-bd"/>
</dbReference>
<feature type="signal peptide" evidence="5">
    <location>
        <begin position="1"/>
        <end position="32"/>
    </location>
</feature>
<sequence length="514" mass="56429">MIPKDKHRRILLVAIASSVLGAAGLTMTTGYAAAQEGCVEISGTDPIKETQTMDPAFLWGDDDAMHIWSVYEPLIHLDETFQPMPRLAESWEANADATQWTFHLRKGVKFHDGSAFAAKDAVYSINRLTDPNVASPAAPAMSFMEGAVVEAVDDHTLSITTQSPVVELPVLLSSKFALMVKDGTPSTELAQTANGTGAFMAPDYVRAADVRKLVANPDYWDPELPKSDCLLITVKTDPLAMTAGLLSNEVDYAPVIDGSTARSLQKADNVELLASKQGSFLTFAMWTQTPPFDDVRVRQALKLVIDRQVMVNAALLGFGVATNDHNIPPFFPTAAHSTVPEQDIERARELLKEAGYEDDLEIDLFSSEIQPGLTKMSTLFAQMASQAGVKVNVVTMPSSSFWDEVWNKRPFYTSSWGLRSTADGLSVAHRSDAGWNETQWQREDYDALLDKAAQTVDPKERTELYRQAQIMLEEEGGTINPVMATAVAAVSKDCGGVRLYATQTPDFRYLYCDR</sequence>
<dbReference type="SUPFAM" id="SSF53850">
    <property type="entry name" value="Periplasmic binding protein-like II"/>
    <property type="match status" value="1"/>
</dbReference>
<dbReference type="PANTHER" id="PTHR30290">
    <property type="entry name" value="PERIPLASMIC BINDING COMPONENT OF ABC TRANSPORTER"/>
    <property type="match status" value="1"/>
</dbReference>
<dbReference type="CDD" id="cd08503">
    <property type="entry name" value="PBP2_NikA_DppA_OppA_like_17"/>
    <property type="match status" value="1"/>
</dbReference>
<evidence type="ECO:0000259" key="6">
    <source>
        <dbReference type="Pfam" id="PF00496"/>
    </source>
</evidence>
<dbReference type="Pfam" id="PF00496">
    <property type="entry name" value="SBP_bac_5"/>
    <property type="match status" value="1"/>
</dbReference>
<gene>
    <name evidence="7" type="ORF">N7U68_00295</name>
</gene>
<dbReference type="PANTHER" id="PTHR30290:SF10">
    <property type="entry name" value="PERIPLASMIC OLIGOPEPTIDE-BINDING PROTEIN-RELATED"/>
    <property type="match status" value="1"/>
</dbReference>
<proteinExistence type="inferred from homology"/>
<keyword evidence="8" id="KW-1185">Reference proteome</keyword>
<comment type="similarity">
    <text evidence="2">Belongs to the bacterial solute-binding protein 5 family.</text>
</comment>
<geneLocation type="plasmid" evidence="7 8">
    <name>unnamed2</name>
</geneLocation>
<evidence type="ECO:0000256" key="4">
    <source>
        <dbReference type="ARBA" id="ARBA00022729"/>
    </source>
</evidence>
<name>A0ABY6D8Z0_9RHOB</name>
<dbReference type="EMBL" id="CP106737">
    <property type="protein sequence ID" value="UXX81538.1"/>
    <property type="molecule type" value="Genomic_DNA"/>
</dbReference>
<dbReference type="PIRSF" id="PIRSF002741">
    <property type="entry name" value="MppA"/>
    <property type="match status" value="1"/>
</dbReference>
<dbReference type="Gene3D" id="3.10.105.10">
    <property type="entry name" value="Dipeptide-binding Protein, Domain 3"/>
    <property type="match status" value="1"/>
</dbReference>
<feature type="chain" id="PRO_5045818593" evidence="5">
    <location>
        <begin position="33"/>
        <end position="514"/>
    </location>
</feature>
<dbReference type="InterPro" id="IPR039424">
    <property type="entry name" value="SBP_5"/>
</dbReference>
<reference evidence="7" key="1">
    <citation type="submission" date="2022-10" db="EMBL/GenBank/DDBJ databases">
        <title>Roseovarius pelagicus sp. nov., isolated from Arctic seawater.</title>
        <authorList>
            <person name="Hong Y.W."/>
            <person name="Hwang C.Y."/>
        </authorList>
    </citation>
    <scope>NUCLEOTIDE SEQUENCE</scope>
    <source>
        <strain evidence="7">HL-MP18</strain>
        <plasmid evidence="7">unnamed2</plasmid>
    </source>
</reference>
<dbReference type="Gene3D" id="3.40.190.10">
    <property type="entry name" value="Periplasmic binding protein-like II"/>
    <property type="match status" value="1"/>
</dbReference>
<keyword evidence="3" id="KW-0813">Transport</keyword>
<protein>
    <submittedName>
        <fullName evidence="7">ABC transporter substrate-binding protein</fullName>
    </submittedName>
</protein>
<dbReference type="InterPro" id="IPR000914">
    <property type="entry name" value="SBP_5_dom"/>
</dbReference>
<dbReference type="Proteomes" id="UP001064087">
    <property type="component" value="Plasmid unnamed2"/>
</dbReference>
<evidence type="ECO:0000313" key="8">
    <source>
        <dbReference type="Proteomes" id="UP001064087"/>
    </source>
</evidence>
<evidence type="ECO:0000256" key="5">
    <source>
        <dbReference type="SAM" id="SignalP"/>
    </source>
</evidence>
<evidence type="ECO:0000256" key="3">
    <source>
        <dbReference type="ARBA" id="ARBA00022448"/>
    </source>
</evidence>
<keyword evidence="4 5" id="KW-0732">Signal</keyword>
<dbReference type="RefSeq" id="WP_263046735.1">
    <property type="nucleotide sequence ID" value="NZ_CP106737.1"/>
</dbReference>
<comment type="subcellular location">
    <subcellularLocation>
        <location evidence="1">Periplasm</location>
    </subcellularLocation>
</comment>
<evidence type="ECO:0000256" key="1">
    <source>
        <dbReference type="ARBA" id="ARBA00004418"/>
    </source>
</evidence>
<accession>A0ABY6D8Z0</accession>
<feature type="domain" description="Solute-binding protein family 5" evidence="6">
    <location>
        <begin position="83"/>
        <end position="419"/>
    </location>
</feature>
<evidence type="ECO:0000313" key="7">
    <source>
        <dbReference type="EMBL" id="UXX81538.1"/>
    </source>
</evidence>
<organism evidence="7 8">
    <name type="scientific">Roseovarius pelagicus</name>
    <dbReference type="NCBI Taxonomy" id="2980108"/>
    <lineage>
        <taxon>Bacteria</taxon>
        <taxon>Pseudomonadati</taxon>
        <taxon>Pseudomonadota</taxon>
        <taxon>Alphaproteobacteria</taxon>
        <taxon>Rhodobacterales</taxon>
        <taxon>Roseobacteraceae</taxon>
        <taxon>Roseovarius</taxon>
    </lineage>
</organism>